<evidence type="ECO:0000256" key="1">
    <source>
        <dbReference type="SAM" id="Phobius"/>
    </source>
</evidence>
<keyword evidence="1" id="KW-1133">Transmembrane helix</keyword>
<feature type="transmembrane region" description="Helical" evidence="1">
    <location>
        <begin position="413"/>
        <end position="432"/>
    </location>
</feature>
<sequence length="516" mass="57414">MNGAKEESVLASRKVITKNRRFRDHVTIPAAVVSILLMIAYTAFVMRFAVNVPVSDEWSFSVSIVNSAIHHTLSLPQLWSPWYDGHLVIPGVLLWILGPTTHLNFRVFIFLNCLLYCISFVIMLTLVRMTAKPPIQIQHVLFLGLAWFSLSGIDNALWAFMNQIYLVLLFIPLMILLLNRAVTRDRASFVLLACSVACAVGASLSCMQGMIAWPVGLLVLLWTPNHVQQRWRSISIWLISATLMTFLFLVGYNAGHNACVADAASCSPAYSLHHPVAALSFFPTLIGNIIPTTTSALWSGANQYQTIHQHLGELILVAAICVVVYSFKYRSALSASFLAPAFIVTGLIWDILITIARVGIGQRMALQSHYNTPQVLILTGIIIGAFSFLKLASSSQTESSFRLSKRKTMRPMLTLSILLFLLIIALDDVIGFQNAQRSHSTNTYSAQVLANLDQVPSQKRGCYVNIVVGYGLYTPLQAEVKYGQPIQILKNDQLSIFYPPVYDSYRHQGLPLFPYC</sequence>
<feature type="transmembrane region" description="Helical" evidence="1">
    <location>
        <begin position="189"/>
        <end position="222"/>
    </location>
</feature>
<organism evidence="2">
    <name type="scientific">freshwater metagenome</name>
    <dbReference type="NCBI Taxonomy" id="449393"/>
    <lineage>
        <taxon>unclassified sequences</taxon>
        <taxon>metagenomes</taxon>
        <taxon>ecological metagenomes</taxon>
    </lineage>
</organism>
<feature type="transmembrane region" description="Helical" evidence="1">
    <location>
        <begin position="276"/>
        <end position="301"/>
    </location>
</feature>
<feature type="transmembrane region" description="Helical" evidence="1">
    <location>
        <begin position="234"/>
        <end position="255"/>
    </location>
</feature>
<dbReference type="EMBL" id="CAFBLT010000001">
    <property type="protein sequence ID" value="CAB4858965.1"/>
    <property type="molecule type" value="Genomic_DNA"/>
</dbReference>
<dbReference type="EMBL" id="CAFBPM010000010">
    <property type="protein sequence ID" value="CAB5024880.1"/>
    <property type="molecule type" value="Genomic_DNA"/>
</dbReference>
<keyword evidence="1" id="KW-0812">Transmembrane</keyword>
<feature type="transmembrane region" description="Helical" evidence="1">
    <location>
        <begin position="337"/>
        <end position="360"/>
    </location>
</feature>
<accession>A0A6J7CPQ5</accession>
<proteinExistence type="predicted"/>
<feature type="transmembrane region" description="Helical" evidence="1">
    <location>
        <begin position="164"/>
        <end position="182"/>
    </location>
</feature>
<evidence type="ECO:0000313" key="2">
    <source>
        <dbReference type="EMBL" id="CAB4858965.1"/>
    </source>
</evidence>
<dbReference type="AlphaFoldDB" id="A0A6J7CPQ5"/>
<feature type="transmembrane region" description="Helical" evidence="1">
    <location>
        <begin position="26"/>
        <end position="50"/>
    </location>
</feature>
<feature type="transmembrane region" description="Helical" evidence="1">
    <location>
        <begin position="307"/>
        <end position="325"/>
    </location>
</feature>
<keyword evidence="1" id="KW-0472">Membrane</keyword>
<feature type="transmembrane region" description="Helical" evidence="1">
    <location>
        <begin position="107"/>
        <end position="127"/>
    </location>
</feature>
<evidence type="ECO:0000313" key="3">
    <source>
        <dbReference type="EMBL" id="CAB5024880.1"/>
    </source>
</evidence>
<feature type="transmembrane region" description="Helical" evidence="1">
    <location>
        <begin position="372"/>
        <end position="392"/>
    </location>
</feature>
<gene>
    <name evidence="2" type="ORF">UFOPK3427_00063</name>
    <name evidence="3" type="ORF">UFOPK4112_01144</name>
</gene>
<name>A0A6J7CPQ5_9ZZZZ</name>
<protein>
    <submittedName>
        <fullName evidence="2">Unannotated protein</fullName>
    </submittedName>
</protein>
<reference evidence="2" key="1">
    <citation type="submission" date="2020-05" db="EMBL/GenBank/DDBJ databases">
        <authorList>
            <person name="Chiriac C."/>
            <person name="Salcher M."/>
            <person name="Ghai R."/>
            <person name="Kavagutti S V."/>
        </authorList>
    </citation>
    <scope>NUCLEOTIDE SEQUENCE</scope>
</reference>